<dbReference type="Proteomes" id="UP000587991">
    <property type="component" value="Unassembled WGS sequence"/>
</dbReference>
<dbReference type="PANTHER" id="PTHR34477:SF1">
    <property type="entry name" value="UPF0213 PROTEIN YHBQ"/>
    <property type="match status" value="1"/>
</dbReference>
<dbReference type="PANTHER" id="PTHR34477">
    <property type="entry name" value="UPF0213 PROTEIN YHBQ"/>
    <property type="match status" value="1"/>
</dbReference>
<dbReference type="InterPro" id="IPR050190">
    <property type="entry name" value="UPF0213_domain"/>
</dbReference>
<feature type="domain" description="GIY-YIG" evidence="2">
    <location>
        <begin position="4"/>
        <end position="79"/>
    </location>
</feature>
<dbReference type="InterPro" id="IPR000305">
    <property type="entry name" value="GIY-YIG_endonuc"/>
</dbReference>
<dbReference type="Pfam" id="PF01541">
    <property type="entry name" value="GIY-YIG"/>
    <property type="match status" value="1"/>
</dbReference>
<sequence length="87" mass="9987">MSDDLWWVYVLQCRGDRLYTGIARDPHARYQQHVSGKGARFTRAFPPEQLLASRAFATQSEALREEARIKRLSRPAKLALVSGWQAE</sequence>
<dbReference type="RefSeq" id="WP_168878614.1">
    <property type="nucleotide sequence ID" value="NZ_JABAIM010000005.1"/>
</dbReference>
<evidence type="ECO:0000313" key="4">
    <source>
        <dbReference type="Proteomes" id="UP000587991"/>
    </source>
</evidence>
<reference evidence="3 4" key="1">
    <citation type="submission" date="2020-04" db="EMBL/GenBank/DDBJ databases">
        <title>Draft genome of Leeia sp. IMCC25680.</title>
        <authorList>
            <person name="Song J."/>
            <person name="Cho J.-C."/>
        </authorList>
    </citation>
    <scope>NUCLEOTIDE SEQUENCE [LARGE SCALE GENOMIC DNA]</scope>
    <source>
        <strain evidence="3 4">IMCC25680</strain>
    </source>
</reference>
<protein>
    <submittedName>
        <fullName evidence="3">GIY-YIG nuclease family protein</fullName>
    </submittedName>
</protein>
<proteinExistence type="inferred from homology"/>
<dbReference type="Gene3D" id="3.40.1440.10">
    <property type="entry name" value="GIY-YIG endonuclease"/>
    <property type="match status" value="1"/>
</dbReference>
<dbReference type="EMBL" id="JABAIM010000005">
    <property type="protein sequence ID" value="NLR76948.1"/>
    <property type="molecule type" value="Genomic_DNA"/>
</dbReference>
<organism evidence="3 4">
    <name type="scientific">Leeia aquatica</name>
    <dbReference type="NCBI Taxonomy" id="2725557"/>
    <lineage>
        <taxon>Bacteria</taxon>
        <taxon>Pseudomonadati</taxon>
        <taxon>Pseudomonadota</taxon>
        <taxon>Betaproteobacteria</taxon>
        <taxon>Neisseriales</taxon>
        <taxon>Leeiaceae</taxon>
        <taxon>Leeia</taxon>
    </lineage>
</organism>
<evidence type="ECO:0000259" key="2">
    <source>
        <dbReference type="PROSITE" id="PS50164"/>
    </source>
</evidence>
<evidence type="ECO:0000256" key="1">
    <source>
        <dbReference type="ARBA" id="ARBA00007435"/>
    </source>
</evidence>
<comment type="caution">
    <text evidence="3">The sequence shown here is derived from an EMBL/GenBank/DDBJ whole genome shotgun (WGS) entry which is preliminary data.</text>
</comment>
<dbReference type="SUPFAM" id="SSF82771">
    <property type="entry name" value="GIY-YIG endonuclease"/>
    <property type="match status" value="1"/>
</dbReference>
<dbReference type="CDD" id="cd10456">
    <property type="entry name" value="GIY-YIG_UPF0213"/>
    <property type="match status" value="1"/>
</dbReference>
<keyword evidence="4" id="KW-1185">Reference proteome</keyword>
<dbReference type="AlphaFoldDB" id="A0A847SHZ1"/>
<dbReference type="PROSITE" id="PS50164">
    <property type="entry name" value="GIY_YIG"/>
    <property type="match status" value="1"/>
</dbReference>
<name>A0A847SHZ1_9NEIS</name>
<accession>A0A847SHZ1</accession>
<dbReference type="InterPro" id="IPR035901">
    <property type="entry name" value="GIY-YIG_endonuc_sf"/>
</dbReference>
<evidence type="ECO:0000313" key="3">
    <source>
        <dbReference type="EMBL" id="NLR76948.1"/>
    </source>
</evidence>
<comment type="similarity">
    <text evidence="1">Belongs to the UPF0213 family.</text>
</comment>
<gene>
    <name evidence="3" type="ORF">HF682_17400</name>
</gene>